<dbReference type="PANTHER" id="PTHR14143">
    <property type="entry name" value="INTERFERON-INDUCIBLE GTPASE FAMILY MEMBER"/>
    <property type="match status" value="1"/>
</dbReference>
<evidence type="ECO:0000259" key="3">
    <source>
        <dbReference type="PROSITE" id="PS51716"/>
    </source>
</evidence>
<evidence type="ECO:0000256" key="2">
    <source>
        <dbReference type="SAM" id="MobiDB-lite"/>
    </source>
</evidence>
<dbReference type="InterPro" id="IPR007743">
    <property type="entry name" value="Immunity-related_GTPase-like"/>
</dbReference>
<sequence length="327" mass="36662">MGGNGSRIDGLEDQVRRQEDTLQAAIKQQETMLEMLKGATESQGRAAEALKKAETTAREQERLVRDVNEAKQRADDARQFAEERARELRDAVTRLEEEARRAREDRAEAEAEARRAREQEREARHAQEEAEKAATAAREAKEEAERQLREGIRPIIVPTQAQYEAAKRKLGYQSGYFHFGVAGISGSGKSSLINALRGMRNKDKGAAPVGVVECTTEVTRYADPSSDMPYVWYDVPGAGTLKIPDWQYFTEQGLYILNCIMVIFDNRFTATDIAILRNCARFQIPSFIVRSKSVQHIRNLANDMSGGDDDGDDDADGGDLARARDRY</sequence>
<evidence type="ECO:0000313" key="4">
    <source>
        <dbReference type="EMBL" id="TFY57762.1"/>
    </source>
</evidence>
<proteinExistence type="inferred from homology"/>
<feature type="region of interest" description="Disordered" evidence="2">
    <location>
        <begin position="39"/>
        <end position="79"/>
    </location>
</feature>
<gene>
    <name evidence="4" type="ORF">EVJ58_g6838</name>
</gene>
<dbReference type="Proteomes" id="UP000298390">
    <property type="component" value="Unassembled WGS sequence"/>
</dbReference>
<feature type="non-terminal residue" evidence="4">
    <location>
        <position position="327"/>
    </location>
</feature>
<comment type="similarity">
    <text evidence="1">Belongs to the TRAFAC class dynamin-like GTPase superfamily. IRG family.</text>
</comment>
<evidence type="ECO:0000313" key="5">
    <source>
        <dbReference type="Proteomes" id="UP000298390"/>
    </source>
</evidence>
<reference evidence="4 5" key="1">
    <citation type="submission" date="2019-01" db="EMBL/GenBank/DDBJ databases">
        <title>Genome sequencing of the rare red list fungi Fomitopsis rosea.</title>
        <authorList>
            <person name="Buettner E."/>
            <person name="Kellner H."/>
        </authorList>
    </citation>
    <scope>NUCLEOTIDE SEQUENCE [LARGE SCALE GENOMIC DNA]</scope>
    <source>
        <strain evidence="4 5">DSM 105464</strain>
    </source>
</reference>
<name>A0A4Y9Y6F5_9APHY</name>
<comment type="caution">
    <text evidence="4">The sequence shown here is derived from an EMBL/GenBank/DDBJ whole genome shotgun (WGS) entry which is preliminary data.</text>
</comment>
<dbReference type="InterPro" id="IPR027417">
    <property type="entry name" value="P-loop_NTPase"/>
</dbReference>
<organism evidence="4 5">
    <name type="scientific">Rhodofomes roseus</name>
    <dbReference type="NCBI Taxonomy" id="34475"/>
    <lineage>
        <taxon>Eukaryota</taxon>
        <taxon>Fungi</taxon>
        <taxon>Dikarya</taxon>
        <taxon>Basidiomycota</taxon>
        <taxon>Agaricomycotina</taxon>
        <taxon>Agaricomycetes</taxon>
        <taxon>Polyporales</taxon>
        <taxon>Rhodofomes</taxon>
    </lineage>
</organism>
<feature type="domain" description="IRG-type G" evidence="3">
    <location>
        <begin position="175"/>
        <end position="327"/>
    </location>
</feature>
<dbReference type="GO" id="GO:0016020">
    <property type="term" value="C:membrane"/>
    <property type="evidence" value="ECO:0007669"/>
    <property type="project" value="InterPro"/>
</dbReference>
<dbReference type="PANTHER" id="PTHR14143:SF1">
    <property type="entry name" value="IRG-TYPE G DOMAIN-CONTAINING PROTEIN"/>
    <property type="match status" value="1"/>
</dbReference>
<dbReference type="SUPFAM" id="SSF52540">
    <property type="entry name" value="P-loop containing nucleoside triphosphate hydrolases"/>
    <property type="match status" value="1"/>
</dbReference>
<feature type="region of interest" description="Disordered" evidence="2">
    <location>
        <begin position="99"/>
        <end position="146"/>
    </location>
</feature>
<dbReference type="EMBL" id="SEKV01000405">
    <property type="protein sequence ID" value="TFY57762.1"/>
    <property type="molecule type" value="Genomic_DNA"/>
</dbReference>
<feature type="compositionally biased region" description="Acidic residues" evidence="2">
    <location>
        <begin position="306"/>
        <end position="317"/>
    </location>
</feature>
<accession>A0A4Y9Y6F5</accession>
<evidence type="ECO:0000256" key="1">
    <source>
        <dbReference type="ARBA" id="ARBA00005429"/>
    </source>
</evidence>
<dbReference type="AlphaFoldDB" id="A0A4Y9Y6F5"/>
<dbReference type="GO" id="GO:0005525">
    <property type="term" value="F:GTP binding"/>
    <property type="evidence" value="ECO:0007669"/>
    <property type="project" value="InterPro"/>
</dbReference>
<dbReference type="InterPro" id="IPR030385">
    <property type="entry name" value="G_IRG_dom"/>
</dbReference>
<dbReference type="STRING" id="34475.A0A4Y9Y6F5"/>
<feature type="region of interest" description="Disordered" evidence="2">
    <location>
        <begin position="302"/>
        <end position="327"/>
    </location>
</feature>
<dbReference type="Gene3D" id="3.40.50.300">
    <property type="entry name" value="P-loop containing nucleotide triphosphate hydrolases"/>
    <property type="match status" value="1"/>
</dbReference>
<dbReference type="Pfam" id="PF05049">
    <property type="entry name" value="IIGP"/>
    <property type="match status" value="1"/>
</dbReference>
<feature type="compositionally biased region" description="Basic and acidic residues" evidence="2">
    <location>
        <begin position="48"/>
        <end position="79"/>
    </location>
</feature>
<dbReference type="PROSITE" id="PS51716">
    <property type="entry name" value="G_IRG"/>
    <property type="match status" value="1"/>
</dbReference>
<protein>
    <recommendedName>
        <fullName evidence="3">IRG-type G domain-containing protein</fullName>
    </recommendedName>
</protein>